<dbReference type="PANTHER" id="PTHR43606">
    <property type="entry name" value="PHOSPHATASE, PUTATIVE (AFU_ORTHOLOGUE AFUA_6G08710)-RELATED"/>
    <property type="match status" value="1"/>
</dbReference>
<evidence type="ECO:0000313" key="3">
    <source>
        <dbReference type="EMBL" id="ADV51026.1"/>
    </source>
</evidence>
<evidence type="ECO:0000259" key="1">
    <source>
        <dbReference type="Pfam" id="PF09423"/>
    </source>
</evidence>
<reference evidence="3 4" key="1">
    <citation type="journal article" date="2010" name="Stand. Genomic Sci.">
        <title>Complete genome sequence of Cellulophaga algicola type strain (IC166).</title>
        <authorList>
            <person name="Abt B."/>
            <person name="Lu M."/>
            <person name="Misra M."/>
            <person name="Han C."/>
            <person name="Nolan M."/>
            <person name="Lucas S."/>
            <person name="Hammon N."/>
            <person name="Deshpande S."/>
            <person name="Cheng J.F."/>
            <person name="Tapia R."/>
            <person name="Goodwin L."/>
            <person name="Pitluck S."/>
            <person name="Liolios K."/>
            <person name="Pagani I."/>
            <person name="Ivanova N."/>
            <person name="Mavromatis K."/>
            <person name="Ovchinikova G."/>
            <person name="Pati A."/>
            <person name="Chen A."/>
            <person name="Palaniappan K."/>
            <person name="Land M."/>
            <person name="Hauser L."/>
            <person name="Chang Y.J."/>
            <person name="Jeffries C.D."/>
            <person name="Detter J.C."/>
            <person name="Brambilla E."/>
            <person name="Rohde M."/>
            <person name="Tindall B.J."/>
            <person name="Goker M."/>
            <person name="Woyke T."/>
            <person name="Bristow J."/>
            <person name="Eisen J.A."/>
            <person name="Markowitz V."/>
            <person name="Hugenholtz P."/>
            <person name="Kyrpides N.C."/>
            <person name="Klenk H.P."/>
            <person name="Lapidus A."/>
        </authorList>
    </citation>
    <scope>NUCLEOTIDE SEQUENCE [LARGE SCALE GENOMIC DNA]</scope>
    <source>
        <strain evidence="4">DSM 14237 / IC166 / ACAM 630</strain>
    </source>
</reference>
<evidence type="ECO:0000313" key="4">
    <source>
        <dbReference type="Proteomes" id="UP000008634"/>
    </source>
</evidence>
<feature type="domain" description="PhoD-like phosphatase metallophosphatase" evidence="1">
    <location>
        <begin position="151"/>
        <end position="543"/>
    </location>
</feature>
<dbReference type="SUPFAM" id="SSF56300">
    <property type="entry name" value="Metallo-dependent phosphatases"/>
    <property type="match status" value="1"/>
</dbReference>
<dbReference type="Gene3D" id="2.60.40.380">
    <property type="entry name" value="Purple acid phosphatase-like, N-terminal"/>
    <property type="match status" value="1"/>
</dbReference>
<dbReference type="EC" id="3.1.3.1" evidence="3"/>
<dbReference type="Pfam" id="PF16655">
    <property type="entry name" value="PhoD_N"/>
    <property type="match status" value="1"/>
</dbReference>
<dbReference type="EMBL" id="CP002453">
    <property type="protein sequence ID" value="ADV51026.1"/>
    <property type="molecule type" value="Genomic_DNA"/>
</dbReference>
<dbReference type="CDD" id="cd07389">
    <property type="entry name" value="MPP_PhoD"/>
    <property type="match status" value="1"/>
</dbReference>
<dbReference type="STRING" id="688270.Celal_3777"/>
<dbReference type="InterPro" id="IPR038607">
    <property type="entry name" value="PhoD-like_sf"/>
</dbReference>
<dbReference type="AlphaFoldDB" id="E6XAR4"/>
<dbReference type="Gene3D" id="3.60.21.70">
    <property type="entry name" value="PhoD-like phosphatase"/>
    <property type="match status" value="1"/>
</dbReference>
<organism evidence="3 4">
    <name type="scientific">Cellulophaga algicola (strain DSM 14237 / IC166 / ACAM 630)</name>
    <dbReference type="NCBI Taxonomy" id="688270"/>
    <lineage>
        <taxon>Bacteria</taxon>
        <taxon>Pseudomonadati</taxon>
        <taxon>Bacteroidota</taxon>
        <taxon>Flavobacteriia</taxon>
        <taxon>Flavobacteriales</taxon>
        <taxon>Flavobacteriaceae</taxon>
        <taxon>Cellulophaga</taxon>
    </lineage>
</organism>
<dbReference type="OrthoDB" id="9763616at2"/>
<keyword evidence="3" id="KW-0378">Hydrolase</keyword>
<keyword evidence="4" id="KW-1185">Reference proteome</keyword>
<dbReference type="eggNOG" id="COG3540">
    <property type="taxonomic scope" value="Bacteria"/>
</dbReference>
<dbReference type="PANTHER" id="PTHR43606:SF2">
    <property type="entry name" value="ALKALINE PHOSPHATASE FAMILY PROTEIN (AFU_ORTHOLOGUE AFUA_5G03860)"/>
    <property type="match status" value="1"/>
</dbReference>
<accession>E6XAR4</accession>
<sequence length="565" mass="63082">MSTKNTTRRKFIERTLLASGAIILAPNFISCKKDEDLTVSELDTTQLTIKNFNEGVASFDPSSSSVLLWTRYASADAEIIWEVAIDPSFSSILRSGKITTETSRDHTIAIELTALNENLKLYYRFANIADNALSATGETITLPEEASSVKLAVCSCSNYQAGLFNTYDAMANSNADIIVHLGDYFYEYGAGGYGSTAENASLNRQHKPANEIITLEDYRTRYKQYRSDTDLQLAHQKKPFICVWDDHEIANDTYKNGAKNHDETTEGSFEIRKQNALQSYSEYLPFSRQDKDNNSIIYRTINIGNLVNMIMLDTRLIGRDKQLSLANYFDATGLNTVALENDLNDPSRSILGTTQKEWLLSELTSNTNQWQVLGQQVLMGQMDIPIAMLTAFGSENFAEILTELVTIKVRMQNNDPTLTDAEKTKVLTTVPYNLDAWDGYPVDREQIYQALNGKKIVTLAGDTHNAWNNTLYAADGTEVGIELATSSISSPGFETYLGTTDAAFITGFQQALTTLIDGLRYFDASKRGYMMTTFTKTEITSEWIYVDTILSSSYETSIGHTITYS</sequence>
<dbReference type="RefSeq" id="WP_013552476.1">
    <property type="nucleotide sequence ID" value="NC_014934.1"/>
</dbReference>
<gene>
    <name evidence="3" type="ordered locus">Celal_3777</name>
</gene>
<dbReference type="Pfam" id="PF09423">
    <property type="entry name" value="PhoD"/>
    <property type="match status" value="1"/>
</dbReference>
<dbReference type="KEGG" id="cao:Celal_3777"/>
<dbReference type="HOGENOM" id="CLU_015982_1_0_10"/>
<evidence type="ECO:0000259" key="2">
    <source>
        <dbReference type="Pfam" id="PF16655"/>
    </source>
</evidence>
<dbReference type="InterPro" id="IPR029052">
    <property type="entry name" value="Metallo-depent_PP-like"/>
</dbReference>
<protein>
    <submittedName>
        <fullName evidence="3">Alkaline phosphatase</fullName>
        <ecNumber evidence="3">3.1.3.1</ecNumber>
    </submittedName>
</protein>
<dbReference type="GO" id="GO:0004035">
    <property type="term" value="F:alkaline phosphatase activity"/>
    <property type="evidence" value="ECO:0007669"/>
    <property type="project" value="UniProtKB-EC"/>
</dbReference>
<dbReference type="InterPro" id="IPR018946">
    <property type="entry name" value="PhoD-like_MPP"/>
</dbReference>
<feature type="domain" description="Phospholipase D N-terminal" evidence="2">
    <location>
        <begin position="55"/>
        <end position="141"/>
    </location>
</feature>
<name>E6XAR4_CELAD</name>
<dbReference type="InterPro" id="IPR052900">
    <property type="entry name" value="Phospholipid_Metab_Enz"/>
</dbReference>
<dbReference type="Proteomes" id="UP000008634">
    <property type="component" value="Chromosome"/>
</dbReference>
<dbReference type="InterPro" id="IPR032093">
    <property type="entry name" value="PhoD_N"/>
</dbReference>
<proteinExistence type="predicted"/>